<dbReference type="Pfam" id="PF00118">
    <property type="entry name" value="Cpn60_TCP1"/>
    <property type="match status" value="2"/>
</dbReference>
<feature type="region of interest" description="Disordered" evidence="10">
    <location>
        <begin position="1006"/>
        <end position="1034"/>
    </location>
</feature>
<feature type="compositionally biased region" description="Low complexity" evidence="10">
    <location>
        <begin position="80"/>
        <end position="100"/>
    </location>
</feature>
<feature type="compositionally biased region" description="Low complexity" evidence="10">
    <location>
        <begin position="434"/>
        <end position="452"/>
    </location>
</feature>
<dbReference type="PANTHER" id="PTHR11353">
    <property type="entry name" value="CHAPERONIN"/>
    <property type="match status" value="1"/>
</dbReference>
<dbReference type="Gene3D" id="3.50.7.10">
    <property type="entry name" value="GroEL"/>
    <property type="match status" value="1"/>
</dbReference>
<dbReference type="GO" id="GO:0005524">
    <property type="term" value="F:ATP binding"/>
    <property type="evidence" value="ECO:0007669"/>
    <property type="project" value="UniProtKB-KW"/>
</dbReference>
<comment type="caution">
    <text evidence="11">The sequence shown here is derived from an EMBL/GenBank/DDBJ whole genome shotgun (WGS) entry which is preliminary data.</text>
</comment>
<dbReference type="GO" id="GO:0051082">
    <property type="term" value="F:unfolded protein binding"/>
    <property type="evidence" value="ECO:0007669"/>
    <property type="project" value="InterPro"/>
</dbReference>
<dbReference type="GO" id="GO:0140662">
    <property type="term" value="F:ATP-dependent protein folding chaperone"/>
    <property type="evidence" value="ECO:0007669"/>
    <property type="project" value="InterPro"/>
</dbReference>
<keyword evidence="12" id="KW-1185">Reference proteome</keyword>
<dbReference type="InterPro" id="IPR012719">
    <property type="entry name" value="Chap_CCT_gamma"/>
</dbReference>
<feature type="region of interest" description="Disordered" evidence="10">
    <location>
        <begin position="340"/>
        <end position="400"/>
    </location>
</feature>
<evidence type="ECO:0000256" key="1">
    <source>
        <dbReference type="ARBA" id="ARBA00004496"/>
    </source>
</evidence>
<keyword evidence="5 8" id="KW-0547">Nucleotide-binding</keyword>
<evidence type="ECO:0000313" key="11">
    <source>
        <dbReference type="EMBL" id="KAK9104483.1"/>
    </source>
</evidence>
<proteinExistence type="inferred from homology"/>
<keyword evidence="6 8" id="KW-0067">ATP-binding</keyword>
<dbReference type="InterPro" id="IPR027413">
    <property type="entry name" value="GROEL-like_equatorial_sf"/>
</dbReference>
<dbReference type="PRINTS" id="PR00304">
    <property type="entry name" value="TCOMPLEXTCP1"/>
</dbReference>
<dbReference type="FunFam" id="3.50.7.10:FF:000005">
    <property type="entry name" value="T-complex protein 1 subunit gamma"/>
    <property type="match status" value="1"/>
</dbReference>
<keyword evidence="7 8" id="KW-0143">Chaperone</keyword>
<dbReference type="InterPro" id="IPR002423">
    <property type="entry name" value="Cpn60/GroEL/TCP-1"/>
</dbReference>
<dbReference type="InterPro" id="IPR017998">
    <property type="entry name" value="Chaperone_TCP-1"/>
</dbReference>
<organism evidence="11 12">
    <name type="scientific">Stephania cephalantha</name>
    <dbReference type="NCBI Taxonomy" id="152367"/>
    <lineage>
        <taxon>Eukaryota</taxon>
        <taxon>Viridiplantae</taxon>
        <taxon>Streptophyta</taxon>
        <taxon>Embryophyta</taxon>
        <taxon>Tracheophyta</taxon>
        <taxon>Spermatophyta</taxon>
        <taxon>Magnoliopsida</taxon>
        <taxon>Ranunculales</taxon>
        <taxon>Menispermaceae</taxon>
        <taxon>Menispermoideae</taxon>
        <taxon>Cissampelideae</taxon>
        <taxon>Stephania</taxon>
    </lineage>
</organism>
<dbReference type="PROSITE" id="PS00750">
    <property type="entry name" value="TCP1_1"/>
    <property type="match status" value="1"/>
</dbReference>
<comment type="subcellular location">
    <subcellularLocation>
        <location evidence="1">Cytoplasm</location>
    </subcellularLocation>
</comment>
<evidence type="ECO:0000256" key="6">
    <source>
        <dbReference type="ARBA" id="ARBA00022840"/>
    </source>
</evidence>
<protein>
    <recommendedName>
        <fullName evidence="3 9">T-complex protein 1 subunit gamma</fullName>
    </recommendedName>
</protein>
<evidence type="ECO:0000256" key="7">
    <source>
        <dbReference type="ARBA" id="ARBA00023186"/>
    </source>
</evidence>
<dbReference type="Proteomes" id="UP001419268">
    <property type="component" value="Unassembled WGS sequence"/>
</dbReference>
<comment type="similarity">
    <text evidence="2 8">Belongs to the TCP-1 chaperonin family.</text>
</comment>
<dbReference type="AlphaFoldDB" id="A0AAP0FAM7"/>
<dbReference type="InterPro" id="IPR002194">
    <property type="entry name" value="Chaperonin_TCP-1_CS"/>
</dbReference>
<evidence type="ECO:0000256" key="5">
    <source>
        <dbReference type="ARBA" id="ARBA00022741"/>
    </source>
</evidence>
<accession>A0AAP0FAM7</accession>
<reference evidence="11 12" key="1">
    <citation type="submission" date="2024-01" db="EMBL/GenBank/DDBJ databases">
        <title>Genome assemblies of Stephania.</title>
        <authorList>
            <person name="Yang L."/>
        </authorList>
    </citation>
    <scope>NUCLEOTIDE SEQUENCE [LARGE SCALE GENOMIC DNA]</scope>
    <source>
        <strain evidence="11">JXDWG</strain>
        <tissue evidence="11">Leaf</tissue>
    </source>
</reference>
<evidence type="ECO:0000256" key="4">
    <source>
        <dbReference type="ARBA" id="ARBA00022490"/>
    </source>
</evidence>
<evidence type="ECO:0000313" key="12">
    <source>
        <dbReference type="Proteomes" id="UP001419268"/>
    </source>
</evidence>
<dbReference type="PROSITE" id="PS00751">
    <property type="entry name" value="TCP1_2"/>
    <property type="match status" value="1"/>
</dbReference>
<feature type="region of interest" description="Disordered" evidence="10">
    <location>
        <begin position="426"/>
        <end position="468"/>
    </location>
</feature>
<keyword evidence="4" id="KW-0963">Cytoplasm</keyword>
<dbReference type="SUPFAM" id="SSF48592">
    <property type="entry name" value="GroEL equatorial domain-like"/>
    <property type="match status" value="1"/>
</dbReference>
<dbReference type="CDD" id="cd03337">
    <property type="entry name" value="TCP1_gamma"/>
    <property type="match status" value="1"/>
</dbReference>
<evidence type="ECO:0000256" key="2">
    <source>
        <dbReference type="ARBA" id="ARBA00008020"/>
    </source>
</evidence>
<evidence type="ECO:0000256" key="8">
    <source>
        <dbReference type="RuleBase" id="RU004187"/>
    </source>
</evidence>
<dbReference type="InterPro" id="IPR027409">
    <property type="entry name" value="GroEL-like_apical_dom_sf"/>
</dbReference>
<dbReference type="FunFam" id="1.10.560.10:FF:000034">
    <property type="entry name" value="T-complex protein 1 subunit gamma"/>
    <property type="match status" value="1"/>
</dbReference>
<evidence type="ECO:0000256" key="3">
    <source>
        <dbReference type="ARBA" id="ARBA00017187"/>
    </source>
</evidence>
<sequence length="1034" mass="114830">MSARTIREQSSATREQRKREEETGGSRRNLRRDGGQRRSDGGGGQLANQRGGGGGDRAGQRLRSRIAVGSRYVQSGRTSGAGSARQRRQQGVAARGSAGSDAGKMAATPARQRVGSTRRDATRRNSPAAPAATGERLAGADGRRAMARWRVVYRSDARFRRNRDDAMERIAFPPYAVYMAPVLDGPMQSYASALRRPSLRILSISTIERVDGEAMTERQVERSDRVHETRDNDLVMHRDKDMDMFHLDRDFNVSVWTYGHPGTAEPETYSCYCHDRSDYYPSYLIKDIRMLVTVDHEIKMFICIHLYSNICCEDVALTYIDGKRQMVCYLLRRSRRSPARRGGAQLVTEEPNPTEQDGGMSSGEYGLGREEREEETGGSPRNQWRDATNGDRTAVAATRESAWRRWRRRAGNSAIAHSDRVAIRSRADERAAQKRASAAPTPAAWRATAQPRWHAERSKTATTTSGAAAEWIDRRDETRREKLTTAARDERRARTRQILMADDSDARWRVVDRSDARFRRNRDDAMEAVADIIRTTLGPRSMLKMLLDAAGGIVVTNDGNAILRELDLAHPAAKATGEMLHVAEAFINKSYHPTVICRAYTKALEDAVAVLDQIAMSIDVNDLMPRCVLLMPRNKEIFLGAAMLGLVKSCIGTKFTSQFGDLIAIVIVGHLSILIKVEKVPGGQLEDSKELKGVMFNKDVVAPGKMRRKIVNPRIILLDCPLEYKKGENQTNAELVKEEDWGVLLKLEEEYIENLCMQILRFKPDLVITEKGLSDLACHYLSKTGVSAIRRLRKTDNNRIAKACGAVVVNRPDELQESDVGTGAGLFEVRKIGDEFFAFIVECKDPKACTVLLRGASKDLLNEVERNLQDAMSVARNIIKNPRLVPGGGAAEFTVSAVLKQKSSSIEGIEKWPYEAAAIAFEAIPRTLAQNCGVNVIRTMTALQGKHANGENPWIGIDGNTGAITDMKERKIWDAYNVKAQTFKTAIEAACMILRIDDIVSGIKKKQASGAGQAPSKPKIEEEGDADNEQMLPE</sequence>
<dbReference type="Gene3D" id="3.30.260.10">
    <property type="entry name" value="TCP-1-like chaperonin intermediate domain"/>
    <property type="match status" value="1"/>
</dbReference>
<feature type="compositionally biased region" description="Gly residues" evidence="10">
    <location>
        <begin position="41"/>
        <end position="57"/>
    </location>
</feature>
<evidence type="ECO:0000256" key="10">
    <source>
        <dbReference type="SAM" id="MobiDB-lite"/>
    </source>
</evidence>
<dbReference type="GO" id="GO:0016887">
    <property type="term" value="F:ATP hydrolysis activity"/>
    <property type="evidence" value="ECO:0007669"/>
    <property type="project" value="InterPro"/>
</dbReference>
<feature type="compositionally biased region" description="Basic and acidic residues" evidence="10">
    <location>
        <begin position="14"/>
        <end position="40"/>
    </location>
</feature>
<feature type="region of interest" description="Disordered" evidence="10">
    <location>
        <begin position="1"/>
        <end position="139"/>
    </location>
</feature>
<dbReference type="GO" id="GO:0005832">
    <property type="term" value="C:chaperonin-containing T-complex"/>
    <property type="evidence" value="ECO:0007669"/>
    <property type="project" value="UniProtKB-ARBA"/>
</dbReference>
<name>A0AAP0FAM7_9MAGN</name>
<dbReference type="SUPFAM" id="SSF54849">
    <property type="entry name" value="GroEL-intermediate domain like"/>
    <property type="match status" value="1"/>
</dbReference>
<dbReference type="InterPro" id="IPR027410">
    <property type="entry name" value="TCP-1-like_intermed_sf"/>
</dbReference>
<dbReference type="EMBL" id="JBBNAG010000009">
    <property type="protein sequence ID" value="KAK9104483.1"/>
    <property type="molecule type" value="Genomic_DNA"/>
</dbReference>
<dbReference type="NCBIfam" id="TIGR02344">
    <property type="entry name" value="chap_CCT_gamma"/>
    <property type="match status" value="1"/>
</dbReference>
<dbReference type="SUPFAM" id="SSF52029">
    <property type="entry name" value="GroEL apical domain-like"/>
    <property type="match status" value="1"/>
</dbReference>
<dbReference type="Gene3D" id="1.10.560.10">
    <property type="entry name" value="GroEL-like equatorial domain"/>
    <property type="match status" value="2"/>
</dbReference>
<gene>
    <name evidence="11" type="ORF">Scep_021327</name>
</gene>
<evidence type="ECO:0000256" key="9">
    <source>
        <dbReference type="RuleBase" id="RU004191"/>
    </source>
</evidence>